<evidence type="ECO:0000256" key="7">
    <source>
        <dbReference type="ARBA" id="ARBA00022989"/>
    </source>
</evidence>
<dbReference type="GO" id="GO:0015627">
    <property type="term" value="C:type II protein secretion system complex"/>
    <property type="evidence" value="ECO:0007669"/>
    <property type="project" value="InterPro"/>
</dbReference>
<dbReference type="Pfam" id="PF12019">
    <property type="entry name" value="GspH"/>
    <property type="match status" value="1"/>
</dbReference>
<keyword evidence="7 11" id="KW-1133">Transmembrane helix</keyword>
<sequence>MQTGPQSPAKGYTATELLIVMAVLGLLAAIALPSFSSLIERQRLQTRVHLLTAHLALARSMAIMRRTAISVCPSSDGTMCRTDSNWSAGWILFADPANAGQPSSALSVLRVEQHATTQSLSVTSTAGRPLIRFMPDGRSGGSNATISLCIQSERVADIVINNSGRARSVRYPVMQSCPAPAQT</sequence>
<evidence type="ECO:0000256" key="4">
    <source>
        <dbReference type="ARBA" id="ARBA00022481"/>
    </source>
</evidence>
<dbReference type="RefSeq" id="WP_011037622.1">
    <property type="nucleotide sequence ID" value="NC_007086.1"/>
</dbReference>
<gene>
    <name evidence="13" type="ordered locus">XC_1627</name>
</gene>
<protein>
    <recommendedName>
        <fullName evidence="2">Type II secretion system protein H</fullName>
    </recommendedName>
    <alternativeName>
        <fullName evidence="10">General secretion pathway protein H</fullName>
    </alternativeName>
</protein>
<dbReference type="HOGENOM" id="CLU_084761_4_0_6"/>
<name>A0A0H2X682_XANC8</name>
<dbReference type="InterPro" id="IPR012902">
    <property type="entry name" value="N_methyl_site"/>
</dbReference>
<keyword evidence="6 11" id="KW-0812">Transmembrane</keyword>
<comment type="subcellular location">
    <subcellularLocation>
        <location evidence="1">Cell inner membrane</location>
        <topology evidence="1">Single-pass membrane protein</topology>
    </subcellularLocation>
</comment>
<dbReference type="SUPFAM" id="SSF54523">
    <property type="entry name" value="Pili subunits"/>
    <property type="match status" value="1"/>
</dbReference>
<feature type="transmembrane region" description="Helical" evidence="11">
    <location>
        <begin position="17"/>
        <end position="39"/>
    </location>
</feature>
<reference evidence="13 14" key="1">
    <citation type="journal article" date="2005" name="Genome Res.">
        <title>Comparative and functional genomic analyses of the pathogenicity of phytopathogen Xanthomonas campestris pv. campestris.</title>
        <authorList>
            <person name="Qian W."/>
            <person name="Jia Y."/>
            <person name="Ren S.X."/>
            <person name="He Y.Q."/>
            <person name="Feng J.X."/>
            <person name="Lu L.F."/>
            <person name="Sun Q."/>
            <person name="Ying G."/>
            <person name="Tang D.J."/>
            <person name="Tang H."/>
            <person name="Wu W."/>
            <person name="Hao P."/>
            <person name="Wang L."/>
            <person name="Jiang B.L."/>
            <person name="Zeng S."/>
            <person name="Gu W.Y."/>
            <person name="Lu G."/>
            <person name="Rong L."/>
            <person name="Tian Y."/>
            <person name="Yao Z."/>
            <person name="Fu G."/>
            <person name="Chen B."/>
            <person name="Fang R."/>
            <person name="Qiang B."/>
            <person name="Chen Z."/>
            <person name="Zhao G.P."/>
            <person name="Tang J.L."/>
            <person name="He C."/>
        </authorList>
    </citation>
    <scope>NUCLEOTIDE SEQUENCE [LARGE SCALE GENOMIC DNA]</scope>
    <source>
        <strain evidence="13 14">8004</strain>
    </source>
</reference>
<dbReference type="EMBL" id="CP000050">
    <property type="protein sequence ID" value="AAY48693.1"/>
    <property type="molecule type" value="Genomic_DNA"/>
</dbReference>
<evidence type="ECO:0000256" key="11">
    <source>
        <dbReference type="SAM" id="Phobius"/>
    </source>
</evidence>
<accession>A0A0H2X682</accession>
<dbReference type="AlphaFoldDB" id="A0A0H2X682"/>
<dbReference type="Proteomes" id="UP000000420">
    <property type="component" value="Chromosome"/>
</dbReference>
<dbReference type="GO" id="GO:0015628">
    <property type="term" value="P:protein secretion by the type II secretion system"/>
    <property type="evidence" value="ECO:0007669"/>
    <property type="project" value="InterPro"/>
</dbReference>
<keyword evidence="4" id="KW-0488">Methylation</keyword>
<comment type="similarity">
    <text evidence="9">Belongs to the GSP H family.</text>
</comment>
<evidence type="ECO:0000256" key="8">
    <source>
        <dbReference type="ARBA" id="ARBA00023136"/>
    </source>
</evidence>
<feature type="domain" description="General secretion pathway GspH" evidence="12">
    <location>
        <begin position="50"/>
        <end position="164"/>
    </location>
</feature>
<evidence type="ECO:0000256" key="1">
    <source>
        <dbReference type="ARBA" id="ARBA00004377"/>
    </source>
</evidence>
<evidence type="ECO:0000313" key="14">
    <source>
        <dbReference type="Proteomes" id="UP000000420"/>
    </source>
</evidence>
<dbReference type="InterPro" id="IPR022346">
    <property type="entry name" value="T2SS_GspH"/>
</dbReference>
<evidence type="ECO:0000256" key="2">
    <source>
        <dbReference type="ARBA" id="ARBA00021549"/>
    </source>
</evidence>
<dbReference type="Gene3D" id="3.55.40.10">
    <property type="entry name" value="minor pseudopilin epsh domain"/>
    <property type="match status" value="1"/>
</dbReference>
<evidence type="ECO:0000256" key="10">
    <source>
        <dbReference type="ARBA" id="ARBA00030775"/>
    </source>
</evidence>
<dbReference type="KEGG" id="xcb:XC_1627"/>
<proteinExistence type="inferred from homology"/>
<dbReference type="NCBIfam" id="TIGR02532">
    <property type="entry name" value="IV_pilin_GFxxxE"/>
    <property type="match status" value="1"/>
</dbReference>
<evidence type="ECO:0000256" key="3">
    <source>
        <dbReference type="ARBA" id="ARBA00022475"/>
    </source>
</evidence>
<evidence type="ECO:0000256" key="5">
    <source>
        <dbReference type="ARBA" id="ARBA00022519"/>
    </source>
</evidence>
<dbReference type="InterPro" id="IPR045584">
    <property type="entry name" value="Pilin-like"/>
</dbReference>
<dbReference type="GO" id="GO:0005886">
    <property type="term" value="C:plasma membrane"/>
    <property type="evidence" value="ECO:0007669"/>
    <property type="project" value="UniProtKB-SubCell"/>
</dbReference>
<organism evidence="13 14">
    <name type="scientific">Xanthomonas campestris pv. campestris (strain 8004)</name>
    <dbReference type="NCBI Taxonomy" id="314565"/>
    <lineage>
        <taxon>Bacteria</taxon>
        <taxon>Pseudomonadati</taxon>
        <taxon>Pseudomonadota</taxon>
        <taxon>Gammaproteobacteria</taxon>
        <taxon>Lysobacterales</taxon>
        <taxon>Lysobacteraceae</taxon>
        <taxon>Xanthomonas</taxon>
    </lineage>
</organism>
<keyword evidence="8 11" id="KW-0472">Membrane</keyword>
<evidence type="ECO:0000256" key="9">
    <source>
        <dbReference type="ARBA" id="ARBA00025772"/>
    </source>
</evidence>
<evidence type="ECO:0000259" key="12">
    <source>
        <dbReference type="Pfam" id="PF12019"/>
    </source>
</evidence>
<evidence type="ECO:0000313" key="13">
    <source>
        <dbReference type="EMBL" id="AAY48693.1"/>
    </source>
</evidence>
<keyword evidence="5" id="KW-0997">Cell inner membrane</keyword>
<evidence type="ECO:0000256" key="6">
    <source>
        <dbReference type="ARBA" id="ARBA00022692"/>
    </source>
</evidence>
<keyword evidence="3" id="KW-1003">Cell membrane</keyword>